<dbReference type="Gene3D" id="3.40.50.2000">
    <property type="entry name" value="Glycogen Phosphorylase B"/>
    <property type="match status" value="2"/>
</dbReference>
<name>A0A317ZXQ1_9MICO</name>
<evidence type="ECO:0000313" key="2">
    <source>
        <dbReference type="Proteomes" id="UP000246722"/>
    </source>
</evidence>
<dbReference type="RefSeq" id="WP_110125538.1">
    <property type="nucleotide sequence ID" value="NZ_QHLY01000005.1"/>
</dbReference>
<gene>
    <name evidence="1" type="ORF">CTB96_03660</name>
</gene>
<dbReference type="EMBL" id="QHLY01000005">
    <property type="protein sequence ID" value="PXA72015.1"/>
    <property type="molecule type" value="Genomic_DNA"/>
</dbReference>
<evidence type="ECO:0008006" key="3">
    <source>
        <dbReference type="Google" id="ProtNLM"/>
    </source>
</evidence>
<dbReference type="Proteomes" id="UP000246722">
    <property type="component" value="Unassembled WGS sequence"/>
</dbReference>
<reference evidence="1 2" key="1">
    <citation type="submission" date="2018-05" db="EMBL/GenBank/DDBJ databases">
        <title>Genetic diversity of glacier-inhabiting Cryobacterium bacteria in China and description of Cryobacterium mengkeensis sp. nov. and Arthrobacter glacialis sp. nov.</title>
        <authorList>
            <person name="Liu Q."/>
            <person name="Xin Y.-H."/>
        </authorList>
    </citation>
    <scope>NUCLEOTIDE SEQUENCE [LARGE SCALE GENOMIC DNA]</scope>
    <source>
        <strain evidence="1 2">SK-1</strain>
    </source>
</reference>
<protein>
    <recommendedName>
        <fullName evidence="3">D-inositol 3-phosphate glycosyltransferase</fullName>
    </recommendedName>
</protein>
<comment type="caution">
    <text evidence="1">The sequence shown here is derived from an EMBL/GenBank/DDBJ whole genome shotgun (WGS) entry which is preliminary data.</text>
</comment>
<dbReference type="AlphaFoldDB" id="A0A317ZXQ1"/>
<accession>A0A317ZXQ1</accession>
<evidence type="ECO:0000313" key="1">
    <source>
        <dbReference type="EMBL" id="PXA72015.1"/>
    </source>
</evidence>
<keyword evidence="2" id="KW-1185">Reference proteome</keyword>
<proteinExistence type="predicted"/>
<organism evidence="1 2">
    <name type="scientific">Cryobacterium arcticum</name>
    <dbReference type="NCBI Taxonomy" id="670052"/>
    <lineage>
        <taxon>Bacteria</taxon>
        <taxon>Bacillati</taxon>
        <taxon>Actinomycetota</taxon>
        <taxon>Actinomycetes</taxon>
        <taxon>Micrococcales</taxon>
        <taxon>Microbacteriaceae</taxon>
        <taxon>Cryobacterium</taxon>
    </lineage>
</organism>
<dbReference type="SUPFAM" id="SSF53756">
    <property type="entry name" value="UDP-Glycosyltransferase/glycogen phosphorylase"/>
    <property type="match status" value="1"/>
</dbReference>
<dbReference type="OrthoDB" id="3287135at2"/>
<sequence>MPGIRVVSIPAQHPYVTSVTAAAGITVLPDPRPLGAPDGVWWPPVALDPQWIRAHASTADLLHIHFGTESFTAEHLAECLSAAREVGWPVVFTVHDLEHPQLNDQAGYHAQLDVLIPGADALLTLTEGAAAEIRSRWGRTALVVPHPAVVPDAVLPEAVASTESAVTSVIRVGMHLKDLRSNIDAVALVSGLCDAIDRLAADGIDVSAELRLHRTVRDDGARETIRELAGRDERVALVEHERLDDKELYRAVAGLDVCVLPYQHGTHSGWLEMCWDLGTAVVAPRVGFYAEQHADGTVVSFETEDLGPALAAALRAAIDSPLSTRPGSTDRVREVSRRRGLRGSELETLAKAHLTLYSELVETHRTVPELRS</sequence>